<protein>
    <submittedName>
        <fullName evidence="1">PUTATIVE ACETYLTRANSFERASE, ACETYLTRANSFERASE</fullName>
    </submittedName>
</protein>
<dbReference type="InterPro" id="IPR016181">
    <property type="entry name" value="Acyl_CoA_acyltransferase"/>
</dbReference>
<reference evidence="1" key="1">
    <citation type="journal article" date="2021" name="Proc. Natl. Acad. Sci. U.S.A.">
        <title>A Catalog of Tens of Thousands of Viruses from Human Metagenomes Reveals Hidden Associations with Chronic Diseases.</title>
        <authorList>
            <person name="Tisza M.J."/>
            <person name="Buck C.B."/>
        </authorList>
    </citation>
    <scope>NUCLEOTIDE SEQUENCE</scope>
    <source>
        <strain evidence="1">CtkOm7</strain>
    </source>
</reference>
<dbReference type="Gene3D" id="3.40.630.30">
    <property type="match status" value="1"/>
</dbReference>
<proteinExistence type="predicted"/>
<accession>A0A8S5NLL9</accession>
<sequence>MSMAGLSVNLNECHMEAVSNESASIFSEFTCGNPSIDKYFHDDVMTDAKNVCYVFRNQKNGDIIGLAALCCSGINLDDHDLVELIPAVKIDYFAVSEKYQDIDVSNSNNPDDKYYISDAFLCLLIQEIRRIAEAYIGATHIILYSVPDAIHFYERNLFGDFERYMKPEQYHYLDGCKPMYMAL</sequence>
<organism evidence="1">
    <name type="scientific">Myoviridae sp. ctkOm7</name>
    <dbReference type="NCBI Taxonomy" id="2826690"/>
    <lineage>
        <taxon>Viruses</taxon>
        <taxon>Duplodnaviria</taxon>
        <taxon>Heunggongvirae</taxon>
        <taxon>Uroviricota</taxon>
        <taxon>Caudoviricetes</taxon>
    </lineage>
</organism>
<dbReference type="EMBL" id="BK015199">
    <property type="protein sequence ID" value="DAD95701.1"/>
    <property type="molecule type" value="Genomic_DNA"/>
</dbReference>
<name>A0A8S5NLL9_9CAUD</name>
<evidence type="ECO:0000313" key="1">
    <source>
        <dbReference type="EMBL" id="DAD95701.1"/>
    </source>
</evidence>
<dbReference type="SUPFAM" id="SSF55729">
    <property type="entry name" value="Acyl-CoA N-acyltransferases (Nat)"/>
    <property type="match status" value="1"/>
</dbReference>